<proteinExistence type="predicted"/>
<sequence length="75" mass="8112">MISVKPASVLTQNRADILVTHLRNNSCTTAVETHELKTILTGNVGMSPLNQKSRQIACPHSDKCPVTTLPLCDAQ</sequence>
<dbReference type="EMBL" id="JAVFWL010000002">
    <property type="protein sequence ID" value="KAK6732074.1"/>
    <property type="molecule type" value="Genomic_DNA"/>
</dbReference>
<evidence type="ECO:0000313" key="2">
    <source>
        <dbReference type="Proteomes" id="UP001303046"/>
    </source>
</evidence>
<organism evidence="1 2">
    <name type="scientific">Necator americanus</name>
    <name type="common">Human hookworm</name>
    <dbReference type="NCBI Taxonomy" id="51031"/>
    <lineage>
        <taxon>Eukaryota</taxon>
        <taxon>Metazoa</taxon>
        <taxon>Ecdysozoa</taxon>
        <taxon>Nematoda</taxon>
        <taxon>Chromadorea</taxon>
        <taxon>Rhabditida</taxon>
        <taxon>Rhabditina</taxon>
        <taxon>Rhabditomorpha</taxon>
        <taxon>Strongyloidea</taxon>
        <taxon>Ancylostomatidae</taxon>
        <taxon>Bunostominae</taxon>
        <taxon>Necator</taxon>
    </lineage>
</organism>
<name>A0ABR1C2Z9_NECAM</name>
<accession>A0ABR1C2Z9</accession>
<dbReference type="Proteomes" id="UP001303046">
    <property type="component" value="Unassembled WGS sequence"/>
</dbReference>
<reference evidence="1 2" key="1">
    <citation type="submission" date="2023-08" db="EMBL/GenBank/DDBJ databases">
        <title>A Necator americanus chromosomal reference genome.</title>
        <authorList>
            <person name="Ilik V."/>
            <person name="Petrzelkova K.J."/>
            <person name="Pardy F."/>
            <person name="Fuh T."/>
            <person name="Niatou-Singa F.S."/>
            <person name="Gouil Q."/>
            <person name="Baker L."/>
            <person name="Ritchie M.E."/>
            <person name="Jex A.R."/>
            <person name="Gazzola D."/>
            <person name="Li H."/>
            <person name="Toshio Fujiwara R."/>
            <person name="Zhan B."/>
            <person name="Aroian R.V."/>
            <person name="Pafco B."/>
            <person name="Schwarz E.M."/>
        </authorList>
    </citation>
    <scope>NUCLEOTIDE SEQUENCE [LARGE SCALE GENOMIC DNA]</scope>
    <source>
        <strain evidence="1 2">Aroian</strain>
        <tissue evidence="1">Whole animal</tissue>
    </source>
</reference>
<evidence type="ECO:0000313" key="1">
    <source>
        <dbReference type="EMBL" id="KAK6732074.1"/>
    </source>
</evidence>
<protein>
    <submittedName>
        <fullName evidence="1">Uncharacterized protein</fullName>
    </submittedName>
</protein>
<comment type="caution">
    <text evidence="1">The sequence shown here is derived from an EMBL/GenBank/DDBJ whole genome shotgun (WGS) entry which is preliminary data.</text>
</comment>
<keyword evidence="2" id="KW-1185">Reference proteome</keyword>
<gene>
    <name evidence="1" type="primary">Necator_chrII.g4236</name>
    <name evidence="1" type="ORF">RB195_016444</name>
</gene>